<name>A0A830CTD4_9LAMI</name>
<comment type="caution">
    <text evidence="2">The sequence shown here is derived from an EMBL/GenBank/DDBJ whole genome shotgun (WGS) entry which is preliminary data.</text>
</comment>
<feature type="region of interest" description="Disordered" evidence="1">
    <location>
        <begin position="121"/>
        <end position="146"/>
    </location>
</feature>
<feature type="compositionally biased region" description="Polar residues" evidence="1">
    <location>
        <begin position="124"/>
        <end position="140"/>
    </location>
</feature>
<keyword evidence="3" id="KW-1185">Reference proteome</keyword>
<evidence type="ECO:0000313" key="3">
    <source>
        <dbReference type="Proteomes" id="UP000653305"/>
    </source>
</evidence>
<dbReference type="Proteomes" id="UP000653305">
    <property type="component" value="Unassembled WGS sequence"/>
</dbReference>
<evidence type="ECO:0000256" key="1">
    <source>
        <dbReference type="SAM" id="MobiDB-lite"/>
    </source>
</evidence>
<dbReference type="OrthoDB" id="907023at2759"/>
<dbReference type="Gene3D" id="1.20.5.4130">
    <property type="match status" value="1"/>
</dbReference>
<dbReference type="AlphaFoldDB" id="A0A830CTD4"/>
<sequence length="146" mass="16417">MHIIEQIQNHPRPPISLNKEQVESLSENVNFLQESLEGYSNFNGGSNKDSDALESRIADAAYAAEDIIESHIVDRIQSHGENVRSIEDLYDGLQQVIHDLGLIKKEVTEIKEKMTKIQDDEQLHTNSLRRSPSSMGQNTMVGFDGV</sequence>
<dbReference type="EMBL" id="BMAC01000737">
    <property type="protein sequence ID" value="GFQ02280.1"/>
    <property type="molecule type" value="Genomic_DNA"/>
</dbReference>
<reference evidence="2" key="1">
    <citation type="submission" date="2020-07" db="EMBL/GenBank/DDBJ databases">
        <title>Ethylene signaling mediates host invasion by parasitic plants.</title>
        <authorList>
            <person name="Yoshida S."/>
        </authorList>
    </citation>
    <scope>NUCLEOTIDE SEQUENCE</scope>
    <source>
        <strain evidence="2">Okayama</strain>
    </source>
</reference>
<proteinExistence type="predicted"/>
<gene>
    <name evidence="2" type="ORF">PHJA_002372000</name>
</gene>
<accession>A0A830CTD4</accession>
<evidence type="ECO:0000313" key="2">
    <source>
        <dbReference type="EMBL" id="GFQ02280.1"/>
    </source>
</evidence>
<protein>
    <submittedName>
        <fullName evidence="2">Uncharacterized protein</fullName>
    </submittedName>
</protein>
<organism evidence="2 3">
    <name type="scientific">Phtheirospermum japonicum</name>
    <dbReference type="NCBI Taxonomy" id="374723"/>
    <lineage>
        <taxon>Eukaryota</taxon>
        <taxon>Viridiplantae</taxon>
        <taxon>Streptophyta</taxon>
        <taxon>Embryophyta</taxon>
        <taxon>Tracheophyta</taxon>
        <taxon>Spermatophyta</taxon>
        <taxon>Magnoliopsida</taxon>
        <taxon>eudicotyledons</taxon>
        <taxon>Gunneridae</taxon>
        <taxon>Pentapetalae</taxon>
        <taxon>asterids</taxon>
        <taxon>lamiids</taxon>
        <taxon>Lamiales</taxon>
        <taxon>Orobanchaceae</taxon>
        <taxon>Orobanchaceae incertae sedis</taxon>
        <taxon>Phtheirospermum</taxon>
    </lineage>
</organism>